<dbReference type="Gene3D" id="1.50.10.20">
    <property type="match status" value="1"/>
</dbReference>
<organism evidence="2 3">
    <name type="scientific">Glutinoglossum americanum</name>
    <dbReference type="NCBI Taxonomy" id="1670608"/>
    <lineage>
        <taxon>Eukaryota</taxon>
        <taxon>Fungi</taxon>
        <taxon>Dikarya</taxon>
        <taxon>Ascomycota</taxon>
        <taxon>Pezizomycotina</taxon>
        <taxon>Geoglossomycetes</taxon>
        <taxon>Geoglossales</taxon>
        <taxon>Geoglossaceae</taxon>
        <taxon>Glutinoglossum</taxon>
    </lineage>
</organism>
<proteinExistence type="predicted"/>
<dbReference type="Proteomes" id="UP000698800">
    <property type="component" value="Unassembled WGS sequence"/>
</dbReference>
<feature type="compositionally biased region" description="Basic and acidic residues" evidence="1">
    <location>
        <begin position="602"/>
        <end position="611"/>
    </location>
</feature>
<dbReference type="OrthoDB" id="4104179at2759"/>
<comment type="caution">
    <text evidence="2">The sequence shown here is derived from an EMBL/GenBank/DDBJ whole genome shotgun (WGS) entry which is preliminary data.</text>
</comment>
<accession>A0A9P8L2R0</accession>
<sequence>MTIPRISSSHRPQRPQYDGLLSSPMLMAALCLLLCTAVNASFLRPTSVSKPSLGAEESQHAFRERESTLQQPLTRDKLFLIQGDEYPHPQRPFPSPRPGAEEEVGESNPAILNSLSALISALDVMQAHFAVWQGCWEKSIDWTAAVLGTYVAAALSTLSASLDYVDPPASGDEAEARENMVNIYFSGLTTFYFGQNSVALRMEAYDDMLWVVLGWLETIKFINLHSSLRYAATSPAESFPSSSYNSTMWYGNQFIPAYAHRAHIFYDLASKGWDTSLCGGGMIWNPRLLPYKNAITNELFLTASVGMYLYFPGDDNPSPFVPSQDAEGKTPPASTANVAPAEPYDPKYLVAALEAYKWLSSSNMTNERGLYVDGFHISNFGSGNGTDTNTKCDERNEMVYTYNQGVLLSGLRGLWESTGAQSYLDEGYILIESVINATGWTWGVPDNGGDMGRWSGLGRAGILEESCDYSGTCSQDSQTFKGIFFHHLTLYCVPLPSEPLRMGVTYAANAELARLHEDSCNSYSDWIAHNAQAAYSTRNSGGEFGMWWGSPAGNAMSDPSAEPTLSNGSVDYRNLGVPMDSTWGGTATPREQKVDAASVSHDLNDRGRGRTVETQGGGVSVLRAMWEIVDLRARHRRR</sequence>
<dbReference type="SUPFAM" id="SSF48208">
    <property type="entry name" value="Six-hairpin glycosidases"/>
    <property type="match status" value="1"/>
</dbReference>
<name>A0A9P8L2R0_9PEZI</name>
<evidence type="ECO:0008006" key="4">
    <source>
        <dbReference type="Google" id="ProtNLM"/>
    </source>
</evidence>
<protein>
    <recommendedName>
        <fullName evidence="4">Glycosyl hydrolase</fullName>
    </recommendedName>
</protein>
<evidence type="ECO:0000256" key="1">
    <source>
        <dbReference type="SAM" id="MobiDB-lite"/>
    </source>
</evidence>
<evidence type="ECO:0000313" key="2">
    <source>
        <dbReference type="EMBL" id="KAH0538997.1"/>
    </source>
</evidence>
<dbReference type="AlphaFoldDB" id="A0A9P8L2R0"/>
<dbReference type="EMBL" id="JAGHQL010000090">
    <property type="protein sequence ID" value="KAH0538997.1"/>
    <property type="molecule type" value="Genomic_DNA"/>
</dbReference>
<feature type="region of interest" description="Disordered" evidence="1">
    <location>
        <begin position="320"/>
        <end position="339"/>
    </location>
</feature>
<keyword evidence="3" id="KW-1185">Reference proteome</keyword>
<dbReference type="Pfam" id="PF03663">
    <property type="entry name" value="Glyco_hydro_76"/>
    <property type="match status" value="1"/>
</dbReference>
<feature type="region of interest" description="Disordered" evidence="1">
    <location>
        <begin position="581"/>
        <end position="614"/>
    </location>
</feature>
<gene>
    <name evidence="2" type="ORF">FGG08_004447</name>
</gene>
<dbReference type="GO" id="GO:0005975">
    <property type="term" value="P:carbohydrate metabolic process"/>
    <property type="evidence" value="ECO:0007669"/>
    <property type="project" value="InterPro"/>
</dbReference>
<reference evidence="2" key="1">
    <citation type="submission" date="2021-03" db="EMBL/GenBank/DDBJ databases">
        <title>Comparative genomics and phylogenomic investigation of the class Geoglossomycetes provide insights into ecological specialization and systematics.</title>
        <authorList>
            <person name="Melie T."/>
            <person name="Pirro S."/>
            <person name="Miller A.N."/>
            <person name="Quandt A."/>
        </authorList>
    </citation>
    <scope>NUCLEOTIDE SEQUENCE</scope>
    <source>
        <strain evidence="2">GBOQ0MN5Z8</strain>
    </source>
</reference>
<dbReference type="InterPro" id="IPR053169">
    <property type="entry name" value="MUG_Protein"/>
</dbReference>
<dbReference type="InterPro" id="IPR005198">
    <property type="entry name" value="Glyco_hydro_76"/>
</dbReference>
<evidence type="ECO:0000313" key="3">
    <source>
        <dbReference type="Proteomes" id="UP000698800"/>
    </source>
</evidence>
<dbReference type="InterPro" id="IPR008928">
    <property type="entry name" value="6-hairpin_glycosidase_sf"/>
</dbReference>
<dbReference type="PANTHER" id="PTHR47791:SF2">
    <property type="entry name" value="ENDO MANNANASE, GH76 FAMILY (EUROFUNG)"/>
    <property type="match status" value="1"/>
</dbReference>
<dbReference type="PANTHER" id="PTHR47791">
    <property type="entry name" value="MEIOTICALLY UP-REGULATED GENE 191 PROTEIN"/>
    <property type="match status" value="1"/>
</dbReference>